<sequence length="200" mass="22747">NPNETLYTNYHAYLCDARFEIVSRTIACANWSFKYDRVSTKREANNNSTKEIKEIETLPVREQDSLVSLSTSGYDTLKNSDTSEKEPHSLNSLNEVAESHKVADQQCETNDSKDHDSLTSFGESSGYDSFRYRVDDNEDEGFAEESFRKSFVKCCDVRNDDEVPSVNWRASADSMISKFLNFITLAVTKALISKLLNFIT</sequence>
<protein>
    <submittedName>
        <fullName evidence="1">Jg24376 protein</fullName>
    </submittedName>
</protein>
<gene>
    <name evidence="1" type="primary">jg24376</name>
    <name evidence="1" type="ORF">PAEG_LOCUS4501</name>
</gene>
<reference evidence="1" key="1">
    <citation type="submission" date="2022-03" db="EMBL/GenBank/DDBJ databases">
        <authorList>
            <person name="Lindestad O."/>
        </authorList>
    </citation>
    <scope>NUCLEOTIDE SEQUENCE</scope>
</reference>
<accession>A0A8S4QP33</accession>
<name>A0A8S4QP33_9NEOP</name>
<comment type="caution">
    <text evidence="1">The sequence shown here is derived from an EMBL/GenBank/DDBJ whole genome shotgun (WGS) entry which is preliminary data.</text>
</comment>
<evidence type="ECO:0000313" key="1">
    <source>
        <dbReference type="EMBL" id="CAH2216455.1"/>
    </source>
</evidence>
<dbReference type="OrthoDB" id="6287422at2759"/>
<dbReference type="AlphaFoldDB" id="A0A8S4QP33"/>
<dbReference type="Proteomes" id="UP000838756">
    <property type="component" value="Unassembled WGS sequence"/>
</dbReference>
<keyword evidence="2" id="KW-1185">Reference proteome</keyword>
<feature type="non-terminal residue" evidence="1">
    <location>
        <position position="1"/>
    </location>
</feature>
<organism evidence="1 2">
    <name type="scientific">Pararge aegeria aegeria</name>
    <dbReference type="NCBI Taxonomy" id="348720"/>
    <lineage>
        <taxon>Eukaryota</taxon>
        <taxon>Metazoa</taxon>
        <taxon>Ecdysozoa</taxon>
        <taxon>Arthropoda</taxon>
        <taxon>Hexapoda</taxon>
        <taxon>Insecta</taxon>
        <taxon>Pterygota</taxon>
        <taxon>Neoptera</taxon>
        <taxon>Endopterygota</taxon>
        <taxon>Lepidoptera</taxon>
        <taxon>Glossata</taxon>
        <taxon>Ditrysia</taxon>
        <taxon>Papilionoidea</taxon>
        <taxon>Nymphalidae</taxon>
        <taxon>Satyrinae</taxon>
        <taxon>Satyrini</taxon>
        <taxon>Parargina</taxon>
        <taxon>Pararge</taxon>
    </lineage>
</organism>
<dbReference type="EMBL" id="CAKXAJ010015546">
    <property type="protein sequence ID" value="CAH2216455.1"/>
    <property type="molecule type" value="Genomic_DNA"/>
</dbReference>
<evidence type="ECO:0000313" key="2">
    <source>
        <dbReference type="Proteomes" id="UP000838756"/>
    </source>
</evidence>
<proteinExistence type="predicted"/>